<dbReference type="GO" id="GO:0009279">
    <property type="term" value="C:cell outer membrane"/>
    <property type="evidence" value="ECO:0007669"/>
    <property type="project" value="UniProtKB-SubCell"/>
</dbReference>
<dbReference type="RefSeq" id="WP_013579113.1">
    <property type="nucleotide sequence ID" value="NC_015064.1"/>
</dbReference>
<organism evidence="10">
    <name type="scientific">Granulicella tundricola (strain ATCC BAA-1859 / DSM 23138 / MP5ACTX9)</name>
    <dbReference type="NCBI Taxonomy" id="1198114"/>
    <lineage>
        <taxon>Bacteria</taxon>
        <taxon>Pseudomonadati</taxon>
        <taxon>Acidobacteriota</taxon>
        <taxon>Terriglobia</taxon>
        <taxon>Terriglobales</taxon>
        <taxon>Acidobacteriaceae</taxon>
        <taxon>Granulicella</taxon>
    </lineage>
</organism>
<dbReference type="InterPro" id="IPR013784">
    <property type="entry name" value="Carb-bd-like_fold"/>
</dbReference>
<dbReference type="HOGENOM" id="CLU_006298_0_0_0"/>
<dbReference type="OrthoDB" id="97893at2"/>
<keyword evidence="5" id="KW-0472">Membrane</keyword>
<dbReference type="AlphaFoldDB" id="E8WZX6"/>
<dbReference type="SUPFAM" id="SSF49452">
    <property type="entry name" value="Starch-binding domain-like"/>
    <property type="match status" value="1"/>
</dbReference>
<keyword evidence="4" id="KW-0812">Transmembrane</keyword>
<dbReference type="InterPro" id="IPR057601">
    <property type="entry name" value="Oar-like_b-barrel"/>
</dbReference>
<reference evidence="10" key="1">
    <citation type="submission" date="2011-01" db="EMBL/GenBank/DDBJ databases">
        <title>Complete sequence of chromosome of Acidobacterium sp. MP5ACTX9.</title>
        <authorList>
            <consortium name="US DOE Joint Genome Institute"/>
            <person name="Lucas S."/>
            <person name="Copeland A."/>
            <person name="Lapidus A."/>
            <person name="Cheng J.-F."/>
            <person name="Goodwin L."/>
            <person name="Pitluck S."/>
            <person name="Teshima H."/>
            <person name="Detter J.C."/>
            <person name="Han C."/>
            <person name="Tapia R."/>
            <person name="Land M."/>
            <person name="Hauser L."/>
            <person name="Kyrpides N."/>
            <person name="Ivanova N."/>
            <person name="Ovchinnikova G."/>
            <person name="Pagani I."/>
            <person name="Rawat S.R."/>
            <person name="Mannisto M."/>
            <person name="Haggblom M.M."/>
            <person name="Woyke T."/>
        </authorList>
    </citation>
    <scope>NUCLEOTIDE SEQUENCE [LARGE SCALE GENOMIC DNA]</scope>
    <source>
        <strain evidence="10">MP5ACTX9</strain>
    </source>
</reference>
<keyword evidence="3" id="KW-1134">Transmembrane beta strand</keyword>
<dbReference type="KEGG" id="acm:AciX9_0717"/>
<feature type="domain" description="TonB-dependent transporter Oar-like beta-barrel" evidence="8">
    <location>
        <begin position="316"/>
        <end position="563"/>
    </location>
</feature>
<evidence type="ECO:0000256" key="5">
    <source>
        <dbReference type="ARBA" id="ARBA00023136"/>
    </source>
</evidence>
<dbReference type="Gene3D" id="2.60.40.1120">
    <property type="entry name" value="Carboxypeptidase-like, regulatory domain"/>
    <property type="match status" value="1"/>
</dbReference>
<evidence type="ECO:0000256" key="2">
    <source>
        <dbReference type="ARBA" id="ARBA00022448"/>
    </source>
</evidence>
<evidence type="ECO:0000256" key="6">
    <source>
        <dbReference type="ARBA" id="ARBA00023237"/>
    </source>
</evidence>
<dbReference type="Gene3D" id="2.40.170.20">
    <property type="entry name" value="TonB-dependent receptor, beta-barrel domain"/>
    <property type="match status" value="1"/>
</dbReference>
<evidence type="ECO:0000256" key="4">
    <source>
        <dbReference type="ARBA" id="ARBA00022692"/>
    </source>
</evidence>
<dbReference type="PANTHER" id="PTHR30069">
    <property type="entry name" value="TONB-DEPENDENT OUTER MEMBRANE RECEPTOR"/>
    <property type="match status" value="1"/>
</dbReference>
<dbReference type="PaxDb" id="1198114-AciX9_0717"/>
<dbReference type="GO" id="GO:0015344">
    <property type="term" value="F:siderophore uptake transmembrane transporter activity"/>
    <property type="evidence" value="ECO:0007669"/>
    <property type="project" value="TreeGrafter"/>
</dbReference>
<dbReference type="EMBL" id="CP002480">
    <property type="protein sequence ID" value="ADW67787.1"/>
    <property type="molecule type" value="Genomic_DNA"/>
</dbReference>
<dbReference type="STRING" id="1198114.AciX9_0717"/>
<dbReference type="eggNOG" id="COG4771">
    <property type="taxonomic scope" value="Bacteria"/>
</dbReference>
<feature type="chain" id="PRO_5003234213" description="TonB-dependent transporter Oar-like beta-barrel domain-containing protein" evidence="7">
    <location>
        <begin position="17"/>
        <end position="939"/>
    </location>
</feature>
<evidence type="ECO:0000256" key="1">
    <source>
        <dbReference type="ARBA" id="ARBA00004571"/>
    </source>
</evidence>
<dbReference type="GO" id="GO:0030246">
    <property type="term" value="F:carbohydrate binding"/>
    <property type="evidence" value="ECO:0007669"/>
    <property type="project" value="InterPro"/>
</dbReference>
<accession>E8WZX6</accession>
<gene>
    <name evidence="9" type="ordered locus">AciX9_0717</name>
</gene>
<dbReference type="Pfam" id="PF25183">
    <property type="entry name" value="OMP_b-brl_4"/>
    <property type="match status" value="3"/>
</dbReference>
<dbReference type="InterPro" id="IPR036942">
    <property type="entry name" value="Beta-barrel_TonB_sf"/>
</dbReference>
<keyword evidence="2" id="KW-0813">Transport</keyword>
<dbReference type="GO" id="GO:0044718">
    <property type="term" value="P:siderophore transmembrane transport"/>
    <property type="evidence" value="ECO:0007669"/>
    <property type="project" value="TreeGrafter"/>
</dbReference>
<proteinExistence type="predicted"/>
<dbReference type="Proteomes" id="UP000000343">
    <property type="component" value="Chromosome"/>
</dbReference>
<name>E8WZX6_GRATM</name>
<keyword evidence="6" id="KW-0998">Cell outer membrane</keyword>
<comment type="subcellular location">
    <subcellularLocation>
        <location evidence="1">Cell outer membrane</location>
        <topology evidence="1">Multi-pass membrane protein</topology>
    </subcellularLocation>
</comment>
<protein>
    <recommendedName>
        <fullName evidence="8">TonB-dependent transporter Oar-like beta-barrel domain-containing protein</fullName>
    </recommendedName>
</protein>
<feature type="domain" description="TonB-dependent transporter Oar-like beta-barrel" evidence="8">
    <location>
        <begin position="242"/>
        <end position="307"/>
    </location>
</feature>
<dbReference type="Pfam" id="PF13620">
    <property type="entry name" value="CarboxypepD_reg"/>
    <property type="match status" value="1"/>
</dbReference>
<evidence type="ECO:0000256" key="3">
    <source>
        <dbReference type="ARBA" id="ARBA00022452"/>
    </source>
</evidence>
<dbReference type="PANTHER" id="PTHR30069:SF46">
    <property type="entry name" value="OAR PROTEIN"/>
    <property type="match status" value="1"/>
</dbReference>
<dbReference type="SUPFAM" id="SSF56935">
    <property type="entry name" value="Porins"/>
    <property type="match status" value="1"/>
</dbReference>
<feature type="domain" description="TonB-dependent transporter Oar-like beta-barrel" evidence="8">
    <location>
        <begin position="568"/>
        <end position="932"/>
    </location>
</feature>
<evidence type="ECO:0000259" key="8">
    <source>
        <dbReference type="Pfam" id="PF25183"/>
    </source>
</evidence>
<keyword evidence="7" id="KW-0732">Signal</keyword>
<evidence type="ECO:0000313" key="10">
    <source>
        <dbReference type="Proteomes" id="UP000000343"/>
    </source>
</evidence>
<keyword evidence="10" id="KW-1185">Reference proteome</keyword>
<evidence type="ECO:0000313" key="9">
    <source>
        <dbReference type="EMBL" id="ADW67787.1"/>
    </source>
</evidence>
<dbReference type="InterPro" id="IPR039426">
    <property type="entry name" value="TonB-dep_rcpt-like"/>
</dbReference>
<evidence type="ECO:0000256" key="7">
    <source>
        <dbReference type="SAM" id="SignalP"/>
    </source>
</evidence>
<feature type="signal peptide" evidence="7">
    <location>
        <begin position="1"/>
        <end position="16"/>
    </location>
</feature>
<sequence length="939" mass="99503">MSCVCGVLLGAVCAVAGGQQSVTEASLTGRVSDPAGALVAHAAVTAREVTTNILHTAETDGQGRFRFPYLPGGDYVVEVHGAGFAEVRREVRLTVGAGFDLAVGLRMASSASAVEVKDEGAVVETDSSQIAGMVSEAEAHDLPFNGRNFLDLAGLVAGVSGTNTASTQLLAETSSVPGQGISVNSQRNFSNSFVVDGLSANDDAAGLAGNAFGLDTIREFQVVTSGGQAEFGRAMGGYFNVVTRSGSNALRGSVYGFLRNQRLNSENALSRSTLPLTQAQYGASLGGPIMRDKTFYFLNFEKRNLNTDGVIAISPANAAAVNAKLVAVGYAAPLLAVSGGNSGTTLFPTTLHTTYGFGRVDHEFGPRDRVNARYTHYELSSINARGVGSLSAVSAGSSVFDTNDTLAVSNIATLSSRTFNETRAQFTRDSYAAPPNDEVGPAVSISGVASFGRLSASPTVRMNYLGEVVDNVVHQRGAHTLKGGVDFLMNDTTITFPQSLRGAYTFSSLANFLAGTYNSSGFTQSFGTPVVGQTNPNVGMYVQDEWKASAKLTVNAGVRYDLQFLKSIQTDKGNVSPRIGFAWAPARDGRTVVRGSFGLFYDRVALRALANALLSAGNSTDLTKATLLSYSVSPLSTGAPAFPAVLTAPPAGVKVSLATMNPNIQNAYAEQASLGVEQQISSKTTVEMSYQHLRGEHLLADLNKNVNYDGSYINSSYANNKQYDSVGDSYYDGLEVSVVQRPVRYGSLRASYVWSKAIDDVGEFFFSAPVNNFNLREDRGRSDDDQRHRVSFNATVHSSMDAAHDWRGRVTHGWMLSGVLQYQSRLPFNIVSGTTSTQFTALRPCLPGADATACKQGRSGTLIGRNTGVGFDFYSLNARLSRTFVLSDRLRVEGMAEAFNALNHRNDMIPNATAGASGFAGATAVGDPRSVQLGARISF</sequence>